<feature type="transmembrane region" description="Helical" evidence="1">
    <location>
        <begin position="143"/>
        <end position="162"/>
    </location>
</feature>
<proteinExistence type="predicted"/>
<feature type="transmembrane region" description="Helical" evidence="1">
    <location>
        <begin position="59"/>
        <end position="77"/>
    </location>
</feature>
<protein>
    <submittedName>
        <fullName evidence="3">DUF418 domain-containing protein</fullName>
    </submittedName>
</protein>
<organism evidence="3 4">
    <name type="scientific">Sporosarcina oncorhynchi</name>
    <dbReference type="NCBI Taxonomy" id="3056444"/>
    <lineage>
        <taxon>Bacteria</taxon>
        <taxon>Bacillati</taxon>
        <taxon>Bacillota</taxon>
        <taxon>Bacilli</taxon>
        <taxon>Bacillales</taxon>
        <taxon>Caryophanaceae</taxon>
        <taxon>Sporosarcina</taxon>
    </lineage>
</organism>
<feature type="domain" description="DUF418" evidence="2">
    <location>
        <begin position="230"/>
        <end position="383"/>
    </location>
</feature>
<dbReference type="Proteomes" id="UP001303902">
    <property type="component" value="Chromosome"/>
</dbReference>
<dbReference type="InterPro" id="IPR007349">
    <property type="entry name" value="DUF418"/>
</dbReference>
<evidence type="ECO:0000256" key="1">
    <source>
        <dbReference type="SAM" id="Phobius"/>
    </source>
</evidence>
<dbReference type="RefSeq" id="WP_317970910.1">
    <property type="nucleotide sequence ID" value="NZ_CP129118.1"/>
</dbReference>
<keyword evidence="1" id="KW-0472">Membrane</keyword>
<dbReference type="EMBL" id="CP129118">
    <property type="protein sequence ID" value="WOV89145.1"/>
    <property type="molecule type" value="Genomic_DNA"/>
</dbReference>
<name>A0ABZ0L9H7_9BACL</name>
<accession>A0ABZ0L9H7</accession>
<keyword evidence="1" id="KW-1133">Transmembrane helix</keyword>
<feature type="transmembrane region" description="Helical" evidence="1">
    <location>
        <begin position="120"/>
        <end position="136"/>
    </location>
</feature>
<evidence type="ECO:0000313" key="4">
    <source>
        <dbReference type="Proteomes" id="UP001303902"/>
    </source>
</evidence>
<feature type="transmembrane region" description="Helical" evidence="1">
    <location>
        <begin position="240"/>
        <end position="258"/>
    </location>
</feature>
<dbReference type="PANTHER" id="PTHR30590">
    <property type="entry name" value="INNER MEMBRANE PROTEIN"/>
    <property type="match status" value="1"/>
</dbReference>
<reference evidence="3 4" key="1">
    <citation type="submission" date="2023-06" db="EMBL/GenBank/DDBJ databases">
        <title>Sporosarcina sp. nov., isolated from Korean tranditional fermented seafood 'Jeotgal'.</title>
        <authorList>
            <person name="Yang A.I."/>
            <person name="Shin N.-R."/>
        </authorList>
    </citation>
    <scope>NUCLEOTIDE SEQUENCE [LARGE SCALE GENOMIC DNA]</scope>
    <source>
        <strain evidence="3 4">T2O-4</strain>
    </source>
</reference>
<feature type="transmembrane region" description="Helical" evidence="1">
    <location>
        <begin position="346"/>
        <end position="364"/>
    </location>
</feature>
<feature type="transmembrane region" description="Helical" evidence="1">
    <location>
        <begin position="278"/>
        <end position="303"/>
    </location>
</feature>
<dbReference type="PANTHER" id="PTHR30590:SF2">
    <property type="entry name" value="INNER MEMBRANE PROTEIN"/>
    <property type="match status" value="1"/>
</dbReference>
<feature type="transmembrane region" description="Helical" evidence="1">
    <location>
        <begin position="315"/>
        <end position="334"/>
    </location>
</feature>
<keyword evidence="4" id="KW-1185">Reference proteome</keyword>
<feature type="transmembrane region" description="Helical" evidence="1">
    <location>
        <begin position="21"/>
        <end position="39"/>
    </location>
</feature>
<sequence length="395" mass="44165">MAPTMIGKRIEALDMLRGFSLLGIFIANMLVFHSPYFYIDPHTYFTTPSDVMSFKLVNIFVEASFYPIFAMMFGYGLNMQYEKAIAANRPYAPLMAKRMGILMAFGLIHALFIWSGDILFTYALMGFIMIIVVRIPKKWLMPLAVLVYAIPTGLLITGTYFLTKAAPGKLMEGFADIQQIERAITAYGHGSYGEALAFRVTEWLLIGLPSVFMGVFMVLPLIIIGTAFSKYKLFERAAEWKGRIAIVTIIALAIGVTLKSLPYMDVNAYYNTLIQQLVGGPILALGYAGLIILLCQIGLFLTVFRPIASAGRMSLTTYLSQSIIATLLFNHYGAGLYGKVDIETGTLMAVGIFVLQVIFAQLWFMKFKMGPFEWIWRKGTYGKNLTKKEDNAQLL</sequence>
<keyword evidence="1" id="KW-0812">Transmembrane</keyword>
<feature type="transmembrane region" description="Helical" evidence="1">
    <location>
        <begin position="203"/>
        <end position="228"/>
    </location>
</feature>
<gene>
    <name evidence="3" type="ORF">QWT69_04615</name>
</gene>
<feature type="transmembrane region" description="Helical" evidence="1">
    <location>
        <begin position="98"/>
        <end position="114"/>
    </location>
</feature>
<evidence type="ECO:0000313" key="3">
    <source>
        <dbReference type="EMBL" id="WOV89145.1"/>
    </source>
</evidence>
<dbReference type="Pfam" id="PF04235">
    <property type="entry name" value="DUF418"/>
    <property type="match status" value="1"/>
</dbReference>
<evidence type="ECO:0000259" key="2">
    <source>
        <dbReference type="Pfam" id="PF04235"/>
    </source>
</evidence>
<dbReference type="InterPro" id="IPR052529">
    <property type="entry name" value="Bact_Transport_Assoc"/>
</dbReference>